<dbReference type="InParanoid" id="D8QFU8"/>
<dbReference type="KEGG" id="scm:SCHCO_01104063"/>
<evidence type="ECO:0000256" key="1">
    <source>
        <dbReference type="SAM" id="MobiDB-lite"/>
    </source>
</evidence>
<dbReference type="EMBL" id="GL377311">
    <property type="protein sequence ID" value="EFI93188.1"/>
    <property type="molecule type" value="Genomic_DNA"/>
</dbReference>
<feature type="region of interest" description="Disordered" evidence="1">
    <location>
        <begin position="303"/>
        <end position="342"/>
    </location>
</feature>
<reference evidence="2 3" key="1">
    <citation type="journal article" date="2010" name="Nat. Biotechnol.">
        <title>Genome sequence of the model mushroom Schizophyllum commune.</title>
        <authorList>
            <person name="Ohm R.A."/>
            <person name="de Jong J.F."/>
            <person name="Lugones L.G."/>
            <person name="Aerts A."/>
            <person name="Kothe E."/>
            <person name="Stajich J.E."/>
            <person name="de Vries R.P."/>
            <person name="Record E."/>
            <person name="Levasseur A."/>
            <person name="Baker S.E."/>
            <person name="Bartholomew K.A."/>
            <person name="Coutinho P.M."/>
            <person name="Erdmann S."/>
            <person name="Fowler T.J."/>
            <person name="Gathman A.C."/>
            <person name="Lombard V."/>
            <person name="Henrissat B."/>
            <person name="Knabe N."/>
            <person name="Kuees U."/>
            <person name="Lilly W.W."/>
            <person name="Lindquist E."/>
            <person name="Lucas S."/>
            <person name="Magnuson J.K."/>
            <person name="Piumi F."/>
            <person name="Raudaskoski M."/>
            <person name="Salamov A."/>
            <person name="Schmutz J."/>
            <person name="Schwarze F.W.M.R."/>
            <person name="vanKuyk P.A."/>
            <person name="Horton J.S."/>
            <person name="Grigoriev I.V."/>
            <person name="Woesten H.A.B."/>
        </authorList>
    </citation>
    <scope>NUCLEOTIDE SEQUENCE [LARGE SCALE GENOMIC DNA]</scope>
    <source>
        <strain evidence="3">H4-8 / FGSC 9210</strain>
    </source>
</reference>
<name>D8QFU8_SCHCM</name>
<keyword evidence="3" id="KW-1185">Reference proteome</keyword>
<dbReference type="OrthoDB" id="3060677at2759"/>
<accession>D8QFU8</accession>
<dbReference type="AlphaFoldDB" id="D8QFU8"/>
<evidence type="ECO:0000313" key="3">
    <source>
        <dbReference type="Proteomes" id="UP000007431"/>
    </source>
</evidence>
<feature type="compositionally biased region" description="Polar residues" evidence="1">
    <location>
        <begin position="316"/>
        <end position="342"/>
    </location>
</feature>
<gene>
    <name evidence="2" type="ORF">SCHCODRAFT_237460</name>
</gene>
<dbReference type="Proteomes" id="UP000007431">
    <property type="component" value="Unassembled WGS sequence"/>
</dbReference>
<dbReference type="VEuPathDB" id="FungiDB:SCHCODRAFT_01104063"/>
<protein>
    <submittedName>
        <fullName evidence="2">Uncharacterized protein</fullName>
    </submittedName>
</protein>
<sequence length="342" mass="36123">MPYPGYPVAMSLPDAHPFEVIDFGNGQVFVSLPGGVDDIPKVIAFAKRSPALFAKFFPGVDIDEVIAGNYQWFDEPAVQEAELGTTATSSTSAALAPVPVGNGTGVTASAPAPAPIPTPVVSVSVASAVVDPAVAAPVVSVGVAAPATASVPSMTVVPTPSVPLSMRQAIVAGICFMDTSYRGDYNTRLQRDRDTLFVFSPLRRIPADAHKLTGAAYRAFLASQGLPPYVSPTRVKADFVPRKQPKKTAYQATKVTVRGGDFLWNLARDPTPLDLIFSTTGTTVLPMRGRTYTFAELFPEETESHSLTERAGPSKSWGSSPTMGSPWPSSSQDSALDSDMTM</sequence>
<organism evidence="3">
    <name type="scientific">Schizophyllum commune (strain H4-8 / FGSC 9210)</name>
    <name type="common">Split gill fungus</name>
    <dbReference type="NCBI Taxonomy" id="578458"/>
    <lineage>
        <taxon>Eukaryota</taxon>
        <taxon>Fungi</taxon>
        <taxon>Dikarya</taxon>
        <taxon>Basidiomycota</taxon>
        <taxon>Agaricomycotina</taxon>
        <taxon>Agaricomycetes</taxon>
        <taxon>Agaricomycetidae</taxon>
        <taxon>Agaricales</taxon>
        <taxon>Schizophyllaceae</taxon>
        <taxon>Schizophyllum</taxon>
    </lineage>
</organism>
<dbReference type="GeneID" id="9591862"/>
<evidence type="ECO:0000313" key="2">
    <source>
        <dbReference type="EMBL" id="EFI93188.1"/>
    </source>
</evidence>
<dbReference type="RefSeq" id="XP_003028091.1">
    <property type="nucleotide sequence ID" value="XM_003028045.1"/>
</dbReference>
<proteinExistence type="predicted"/>
<dbReference type="HOGENOM" id="CLU_811712_0_0_1"/>